<accession>A0A4Y7JGB8</accession>
<evidence type="ECO:0000313" key="1">
    <source>
        <dbReference type="EMBL" id="RZC58971.1"/>
    </source>
</evidence>
<organism evidence="1 2">
    <name type="scientific">Papaver somniferum</name>
    <name type="common">Opium poppy</name>
    <dbReference type="NCBI Taxonomy" id="3469"/>
    <lineage>
        <taxon>Eukaryota</taxon>
        <taxon>Viridiplantae</taxon>
        <taxon>Streptophyta</taxon>
        <taxon>Embryophyta</taxon>
        <taxon>Tracheophyta</taxon>
        <taxon>Spermatophyta</taxon>
        <taxon>Magnoliopsida</taxon>
        <taxon>Ranunculales</taxon>
        <taxon>Papaveraceae</taxon>
        <taxon>Papaveroideae</taxon>
        <taxon>Papaver</taxon>
    </lineage>
</organism>
<name>A0A4Y7JGB8_PAPSO</name>
<dbReference type="AlphaFoldDB" id="A0A4Y7JGB8"/>
<protein>
    <submittedName>
        <fullName evidence="1">Uncharacterized protein</fullName>
    </submittedName>
</protein>
<reference evidence="1 2" key="1">
    <citation type="journal article" date="2018" name="Science">
        <title>The opium poppy genome and morphinan production.</title>
        <authorList>
            <person name="Guo L."/>
            <person name="Winzer T."/>
            <person name="Yang X."/>
            <person name="Li Y."/>
            <person name="Ning Z."/>
            <person name="He Z."/>
            <person name="Teodor R."/>
            <person name="Lu Y."/>
            <person name="Bowser T.A."/>
            <person name="Graham I.A."/>
            <person name="Ye K."/>
        </authorList>
    </citation>
    <scope>NUCLEOTIDE SEQUENCE [LARGE SCALE GENOMIC DNA]</scope>
    <source>
        <strain evidence="2">cv. HN1</strain>
        <tissue evidence="1">Leaves</tissue>
    </source>
</reference>
<dbReference type="EMBL" id="CM010718">
    <property type="protein sequence ID" value="RZC58971.1"/>
    <property type="molecule type" value="Genomic_DNA"/>
</dbReference>
<proteinExistence type="predicted"/>
<dbReference type="Gramene" id="RZC58971">
    <property type="protein sequence ID" value="RZC58971"/>
    <property type="gene ID" value="C5167_006274"/>
</dbReference>
<dbReference type="Proteomes" id="UP000316621">
    <property type="component" value="Chromosome 4"/>
</dbReference>
<keyword evidence="2" id="KW-1185">Reference proteome</keyword>
<evidence type="ECO:0000313" key="2">
    <source>
        <dbReference type="Proteomes" id="UP000316621"/>
    </source>
</evidence>
<sequence>MAKHAERMADGTAAHQFDYMSPKPWFPETIVNPYEACIKW</sequence>
<gene>
    <name evidence="1" type="ORF">C5167_006274</name>
</gene>